<dbReference type="Proteomes" id="UP001596183">
    <property type="component" value="Unassembled WGS sequence"/>
</dbReference>
<organism evidence="1 2">
    <name type="scientific">Streptomyces incanus</name>
    <dbReference type="NCBI Taxonomy" id="887453"/>
    <lineage>
        <taxon>Bacteria</taxon>
        <taxon>Bacillati</taxon>
        <taxon>Actinomycetota</taxon>
        <taxon>Actinomycetes</taxon>
        <taxon>Kitasatosporales</taxon>
        <taxon>Streptomycetaceae</taxon>
        <taxon>Streptomyces</taxon>
    </lineage>
</organism>
<protein>
    <submittedName>
        <fullName evidence="1">Uncharacterized protein</fullName>
    </submittedName>
</protein>
<sequence length="124" mass="12920">MSPHLPYGAVPHGLHQQVVLGAAHGEVDQDALLVRPESGSRGAARGPVLAGALDLDVHLAARLRGPQLIEGTTGHAASGAHDRDPVAELLDQIQLVAGEEHGHTLCRLVAKDVAHVVDGERVEP</sequence>
<gene>
    <name evidence="1" type="ORF">ACFP2V_37220</name>
</gene>
<reference evidence="2" key="1">
    <citation type="journal article" date="2019" name="Int. J. Syst. Evol. Microbiol.">
        <title>The Global Catalogue of Microorganisms (GCM) 10K type strain sequencing project: providing services to taxonomists for standard genome sequencing and annotation.</title>
        <authorList>
            <consortium name="The Broad Institute Genomics Platform"/>
            <consortium name="The Broad Institute Genome Sequencing Center for Infectious Disease"/>
            <person name="Wu L."/>
            <person name="Ma J."/>
        </authorList>
    </citation>
    <scope>NUCLEOTIDE SEQUENCE [LARGE SCALE GENOMIC DNA]</scope>
    <source>
        <strain evidence="2">JCM 13852</strain>
    </source>
</reference>
<evidence type="ECO:0000313" key="1">
    <source>
        <dbReference type="EMBL" id="MFC5675495.1"/>
    </source>
</evidence>
<keyword evidence="2" id="KW-1185">Reference proteome</keyword>
<dbReference type="EMBL" id="JBHSPC010000165">
    <property type="protein sequence ID" value="MFC5675495.1"/>
    <property type="molecule type" value="Genomic_DNA"/>
</dbReference>
<accession>A0ABW0XXZ2</accession>
<comment type="caution">
    <text evidence="1">The sequence shown here is derived from an EMBL/GenBank/DDBJ whole genome shotgun (WGS) entry which is preliminary data.</text>
</comment>
<proteinExistence type="predicted"/>
<dbReference type="RefSeq" id="WP_381220684.1">
    <property type="nucleotide sequence ID" value="NZ_JBHSPC010000165.1"/>
</dbReference>
<name>A0ABW0XXZ2_9ACTN</name>
<evidence type="ECO:0000313" key="2">
    <source>
        <dbReference type="Proteomes" id="UP001596183"/>
    </source>
</evidence>